<dbReference type="PANTHER" id="PTHR21052">
    <property type="entry name" value="SPERMATOGENESIS ASSOCIATED 11-RELATED"/>
    <property type="match status" value="1"/>
</dbReference>
<dbReference type="GO" id="GO:0005759">
    <property type="term" value="C:mitochondrial matrix"/>
    <property type="evidence" value="ECO:0007669"/>
    <property type="project" value="TreeGrafter"/>
</dbReference>
<name>A0A6A1US23_9ROSI</name>
<dbReference type="SUPFAM" id="SSF51197">
    <property type="entry name" value="Clavaminate synthase-like"/>
    <property type="match status" value="1"/>
</dbReference>
<dbReference type="GO" id="GO:0006631">
    <property type="term" value="P:fatty acid metabolic process"/>
    <property type="evidence" value="ECO:0007669"/>
    <property type="project" value="TreeGrafter"/>
</dbReference>
<reference evidence="4 5" key="1">
    <citation type="journal article" date="2019" name="Plant Biotechnol. J.">
        <title>The red bayberry genome and genetic basis of sex determination.</title>
        <authorList>
            <person name="Jia H.M."/>
            <person name="Jia H.J."/>
            <person name="Cai Q.L."/>
            <person name="Wang Y."/>
            <person name="Zhao H.B."/>
            <person name="Yang W.F."/>
            <person name="Wang G.Y."/>
            <person name="Li Y.H."/>
            <person name="Zhan D.L."/>
            <person name="Shen Y.T."/>
            <person name="Niu Q.F."/>
            <person name="Chang L."/>
            <person name="Qiu J."/>
            <person name="Zhao L."/>
            <person name="Xie H.B."/>
            <person name="Fu W.Y."/>
            <person name="Jin J."/>
            <person name="Li X.W."/>
            <person name="Jiao Y."/>
            <person name="Zhou C.C."/>
            <person name="Tu T."/>
            <person name="Chai C.Y."/>
            <person name="Gao J.L."/>
            <person name="Fan L.J."/>
            <person name="van de Weg E."/>
            <person name="Wang J.Y."/>
            <person name="Gao Z.S."/>
        </authorList>
    </citation>
    <scope>NUCLEOTIDE SEQUENCE [LARGE SCALE GENOMIC DNA]</scope>
    <source>
        <tissue evidence="4">Leaves</tissue>
    </source>
</reference>
<organism evidence="4 5">
    <name type="scientific">Morella rubra</name>
    <name type="common">Chinese bayberry</name>
    <dbReference type="NCBI Taxonomy" id="262757"/>
    <lineage>
        <taxon>Eukaryota</taxon>
        <taxon>Viridiplantae</taxon>
        <taxon>Streptophyta</taxon>
        <taxon>Embryophyta</taxon>
        <taxon>Tracheophyta</taxon>
        <taxon>Spermatophyta</taxon>
        <taxon>Magnoliopsida</taxon>
        <taxon>eudicotyledons</taxon>
        <taxon>Gunneridae</taxon>
        <taxon>Pentapetalae</taxon>
        <taxon>rosids</taxon>
        <taxon>fabids</taxon>
        <taxon>Fagales</taxon>
        <taxon>Myricaceae</taxon>
        <taxon>Morella</taxon>
    </lineage>
</organism>
<dbReference type="InterPro" id="IPR032870">
    <property type="entry name" value="ALKBH7-like"/>
</dbReference>
<evidence type="ECO:0000313" key="4">
    <source>
        <dbReference type="EMBL" id="KAB1202956.1"/>
    </source>
</evidence>
<feature type="region of interest" description="Disordered" evidence="2">
    <location>
        <begin position="1"/>
        <end position="46"/>
    </location>
</feature>
<dbReference type="Gene3D" id="2.60.120.590">
    <property type="entry name" value="Alpha-ketoglutarate-dependent dioxygenase AlkB-like"/>
    <property type="match status" value="1"/>
</dbReference>
<dbReference type="OrthoDB" id="412814at2759"/>
<accession>A0A6A1US23</accession>
<gene>
    <name evidence="4" type="ORF">CJ030_MR8G002049</name>
</gene>
<dbReference type="AlphaFoldDB" id="A0A6A1US23"/>
<comment type="caution">
    <text evidence="4">The sequence shown here is derived from an EMBL/GenBank/DDBJ whole genome shotgun (WGS) entry which is preliminary data.</text>
</comment>
<evidence type="ECO:0000256" key="1">
    <source>
        <dbReference type="ARBA" id="ARBA00007879"/>
    </source>
</evidence>
<feature type="compositionally biased region" description="Basic and acidic residues" evidence="2">
    <location>
        <begin position="1"/>
        <end position="12"/>
    </location>
</feature>
<dbReference type="InterPro" id="IPR027450">
    <property type="entry name" value="AlkB-like"/>
</dbReference>
<dbReference type="PROSITE" id="PS51471">
    <property type="entry name" value="FE2OG_OXY"/>
    <property type="match status" value="1"/>
</dbReference>
<protein>
    <recommendedName>
        <fullName evidence="3">Fe2OG dioxygenase domain-containing protein</fullName>
    </recommendedName>
</protein>
<dbReference type="GO" id="GO:0006974">
    <property type="term" value="P:DNA damage response"/>
    <property type="evidence" value="ECO:0007669"/>
    <property type="project" value="InterPro"/>
</dbReference>
<evidence type="ECO:0000313" key="5">
    <source>
        <dbReference type="Proteomes" id="UP000516437"/>
    </source>
</evidence>
<evidence type="ECO:0000259" key="3">
    <source>
        <dbReference type="PROSITE" id="PS51471"/>
    </source>
</evidence>
<dbReference type="Pfam" id="PF13532">
    <property type="entry name" value="2OG-FeII_Oxy_2"/>
    <property type="match status" value="1"/>
</dbReference>
<keyword evidence="5" id="KW-1185">Reference proteome</keyword>
<dbReference type="InterPro" id="IPR037151">
    <property type="entry name" value="AlkB-like_sf"/>
</dbReference>
<sequence length="266" mass="30453">MDDQEGLLKEVFGESSDSEDYEQPNASQLEDDALHPDRTQPTAARQNPIWEQITDIRGLWVCRDFLSAQLQSSLLSAIENEGWFTAASHNQAMRFGNLPIWVSEIADSIRELVLSSDHAFDPMVLGTYHGDQEAFPFPFDLLWREPLFDQLIVNVYQPGEGISAHVDLMRFEDGIAIVSLESSCVMHFTRVEQAYCDIPNGGNMDPPMTKIPVYLNPGSLILMSKEARYRWKHEINRRPGFQIWEGHELNQTRRISVTLRKLCKDE</sequence>
<proteinExistence type="inferred from homology"/>
<dbReference type="PANTHER" id="PTHR21052:SF0">
    <property type="entry name" value="ALPHA-KETOGLUTARATE-DEPENDENT DIOXYGENASE ALKB HOMOLOG 7, MITOCHONDRIAL"/>
    <property type="match status" value="1"/>
</dbReference>
<comment type="similarity">
    <text evidence="1">Belongs to the alkB family.</text>
</comment>
<evidence type="ECO:0000256" key="2">
    <source>
        <dbReference type="SAM" id="MobiDB-lite"/>
    </source>
</evidence>
<dbReference type="EMBL" id="RXIC02000026">
    <property type="protein sequence ID" value="KAB1202956.1"/>
    <property type="molecule type" value="Genomic_DNA"/>
</dbReference>
<feature type="domain" description="Fe2OG dioxygenase" evidence="3">
    <location>
        <begin position="147"/>
        <end position="263"/>
    </location>
</feature>
<dbReference type="InterPro" id="IPR005123">
    <property type="entry name" value="Oxoglu/Fe-dep_dioxygenase_dom"/>
</dbReference>
<dbReference type="Proteomes" id="UP000516437">
    <property type="component" value="Chromosome 8"/>
</dbReference>